<keyword evidence="3" id="KW-0269">Exonuclease</keyword>
<comment type="caution">
    <text evidence="3">The sequence shown here is derived from an EMBL/GenBank/DDBJ whole genome shotgun (WGS) entry which is preliminary data.</text>
</comment>
<proteinExistence type="predicted"/>
<organism evidence="3 4">
    <name type="scientific">Roseiarcus fermentans</name>
    <dbReference type="NCBI Taxonomy" id="1473586"/>
    <lineage>
        <taxon>Bacteria</taxon>
        <taxon>Pseudomonadati</taxon>
        <taxon>Pseudomonadota</taxon>
        <taxon>Alphaproteobacteria</taxon>
        <taxon>Hyphomicrobiales</taxon>
        <taxon>Roseiarcaceae</taxon>
        <taxon>Roseiarcus</taxon>
    </lineage>
</organism>
<dbReference type="Proteomes" id="UP000253529">
    <property type="component" value="Unassembled WGS sequence"/>
</dbReference>
<reference evidence="3 4" key="1">
    <citation type="submission" date="2018-06" db="EMBL/GenBank/DDBJ databases">
        <title>Genomic Encyclopedia of Type Strains, Phase IV (KMG-IV): sequencing the most valuable type-strain genomes for metagenomic binning, comparative biology and taxonomic classification.</title>
        <authorList>
            <person name="Goeker M."/>
        </authorList>
    </citation>
    <scope>NUCLEOTIDE SEQUENCE [LARGE SCALE GENOMIC DNA]</scope>
    <source>
        <strain evidence="3 4">DSM 24875</strain>
    </source>
</reference>
<evidence type="ECO:0000313" key="3">
    <source>
        <dbReference type="EMBL" id="RBP04551.1"/>
    </source>
</evidence>
<dbReference type="SUPFAM" id="SSF56300">
    <property type="entry name" value="Metallo-dependent phosphatases"/>
    <property type="match status" value="1"/>
</dbReference>
<dbReference type="InterPro" id="IPR050535">
    <property type="entry name" value="DNA_Repair-Maintenance_Comp"/>
</dbReference>
<protein>
    <submittedName>
        <fullName evidence="3">DNA repair exonuclease SbcCD nuclease subunit</fullName>
    </submittedName>
</protein>
<dbReference type="CDD" id="cd00840">
    <property type="entry name" value="MPP_Mre11_N"/>
    <property type="match status" value="1"/>
</dbReference>
<dbReference type="EMBL" id="QNRK01000039">
    <property type="protein sequence ID" value="RBP04551.1"/>
    <property type="molecule type" value="Genomic_DNA"/>
</dbReference>
<dbReference type="PANTHER" id="PTHR30337">
    <property type="entry name" value="COMPONENT OF ATP-DEPENDENT DSDNA EXONUCLEASE"/>
    <property type="match status" value="1"/>
</dbReference>
<feature type="domain" description="Calcineurin-like phosphoesterase" evidence="2">
    <location>
        <begin position="3"/>
        <end position="199"/>
    </location>
</feature>
<dbReference type="AlphaFoldDB" id="A0A366EQA4"/>
<dbReference type="PANTHER" id="PTHR30337:SF7">
    <property type="entry name" value="PHOSPHOESTERASE"/>
    <property type="match status" value="1"/>
</dbReference>
<dbReference type="OrthoDB" id="9773856at2"/>
<evidence type="ECO:0000313" key="4">
    <source>
        <dbReference type="Proteomes" id="UP000253529"/>
    </source>
</evidence>
<accession>A0A366EQA4</accession>
<dbReference type="RefSeq" id="WP_113892116.1">
    <property type="nucleotide sequence ID" value="NZ_QNRK01000039.1"/>
</dbReference>
<sequence length="421" mass="44801">MPFRFVHAADIHLDSPLRTLALREAALAELVGGATRRAFVAIVDLCLAERVDALLIAGDLYDGDQTSMKTARFLADQLRRLHEAGISSYVIRGNHDAESRITRELVLPDSVKVFGGRADVVLHAAGALDVAIHGISFAQKHAPESLLTKFREPRPGAVNIGLLHTSLGGSAAHDRYAPCAPADLHGSGFAYWALGHVHQRSVEQGRATIVMPGNPQGRDINEAGPKSATLVTIDDGGAIAVEERPTAIAEFRRVAVDLAGAGDWRAAVGRIERALEAARAATSSEHLVARLILEGATPLAWRLRSDADLIEEEARRIGADLGGAWLDTIEIRCREPLAGAGGGADPVAELRLLMETEVAGSKAFRDELQSIAEDLRGHLPPGAREDLFGADAEGFAEALGVIAREGADDVLAFLRAADREA</sequence>
<name>A0A366EQA4_9HYPH</name>
<keyword evidence="4" id="KW-1185">Reference proteome</keyword>
<dbReference type="InterPro" id="IPR041796">
    <property type="entry name" value="Mre11_N"/>
</dbReference>
<evidence type="ECO:0000259" key="2">
    <source>
        <dbReference type="Pfam" id="PF00149"/>
    </source>
</evidence>
<keyword evidence="1" id="KW-0378">Hydrolase</keyword>
<dbReference type="Gene3D" id="3.60.21.10">
    <property type="match status" value="1"/>
</dbReference>
<evidence type="ECO:0000256" key="1">
    <source>
        <dbReference type="ARBA" id="ARBA00022801"/>
    </source>
</evidence>
<dbReference type="InterPro" id="IPR029052">
    <property type="entry name" value="Metallo-depent_PP-like"/>
</dbReference>
<dbReference type="Pfam" id="PF00149">
    <property type="entry name" value="Metallophos"/>
    <property type="match status" value="1"/>
</dbReference>
<gene>
    <name evidence="3" type="ORF">DFR50_13928</name>
</gene>
<dbReference type="InterPro" id="IPR004843">
    <property type="entry name" value="Calcineurin-like_PHP"/>
</dbReference>
<keyword evidence="3" id="KW-0540">Nuclease</keyword>
<dbReference type="GO" id="GO:0004527">
    <property type="term" value="F:exonuclease activity"/>
    <property type="evidence" value="ECO:0007669"/>
    <property type="project" value="UniProtKB-KW"/>
</dbReference>